<name>D8M1E8_BLAHO</name>
<evidence type="ECO:0000313" key="12">
    <source>
        <dbReference type="Proteomes" id="UP000008312"/>
    </source>
</evidence>
<dbReference type="Pfam" id="PF00298">
    <property type="entry name" value="Ribosomal_L11"/>
    <property type="match status" value="1"/>
</dbReference>
<evidence type="ECO:0000256" key="6">
    <source>
        <dbReference type="ARBA" id="ARBA00023274"/>
    </source>
</evidence>
<evidence type="ECO:0000313" key="11">
    <source>
        <dbReference type="EMBL" id="CBK21887.2"/>
    </source>
</evidence>
<keyword evidence="3" id="KW-0699">rRNA-binding</keyword>
<dbReference type="SMART" id="SM00649">
    <property type="entry name" value="RL11"/>
    <property type="match status" value="1"/>
</dbReference>
<dbReference type="InterPro" id="IPR020783">
    <property type="entry name" value="Ribosomal_uL11_C"/>
</dbReference>
<evidence type="ECO:0000256" key="3">
    <source>
        <dbReference type="ARBA" id="ARBA00022730"/>
    </source>
</evidence>
<dbReference type="Proteomes" id="UP000008312">
    <property type="component" value="Unassembled WGS sequence"/>
</dbReference>
<accession>D8M1E8</accession>
<dbReference type="CDD" id="cd00349">
    <property type="entry name" value="Ribosomal_L11"/>
    <property type="match status" value="1"/>
</dbReference>
<proteinExistence type="inferred from homology"/>
<gene>
    <name evidence="11" type="ORF">GSBLH_T00001982001</name>
</gene>
<organism evidence="11">
    <name type="scientific">Blastocystis hominis</name>
    <dbReference type="NCBI Taxonomy" id="12968"/>
    <lineage>
        <taxon>Eukaryota</taxon>
        <taxon>Sar</taxon>
        <taxon>Stramenopiles</taxon>
        <taxon>Bigyra</taxon>
        <taxon>Opalozoa</taxon>
        <taxon>Opalinata</taxon>
        <taxon>Blastocystidae</taxon>
        <taxon>Blastocystis</taxon>
    </lineage>
</organism>
<dbReference type="RefSeq" id="XP_012895935.1">
    <property type="nucleotide sequence ID" value="XM_013040481.1"/>
</dbReference>
<keyword evidence="6 8" id="KW-0687">Ribonucleoprotein</keyword>
<evidence type="ECO:0000256" key="5">
    <source>
        <dbReference type="ARBA" id="ARBA00022980"/>
    </source>
</evidence>
<comment type="similarity">
    <text evidence="1 8">Belongs to the universal ribosomal protein uL11 family.</text>
</comment>
<dbReference type="GeneID" id="24919196"/>
<dbReference type="InterPro" id="IPR036769">
    <property type="entry name" value="Ribosomal_uL11_C_sf"/>
</dbReference>
<keyword evidence="2" id="KW-0488">Methylation</keyword>
<evidence type="ECO:0000259" key="10">
    <source>
        <dbReference type="Pfam" id="PF03946"/>
    </source>
</evidence>
<dbReference type="GO" id="GO:0003735">
    <property type="term" value="F:structural constituent of ribosome"/>
    <property type="evidence" value="ECO:0007669"/>
    <property type="project" value="InterPro"/>
</dbReference>
<reference evidence="11" key="1">
    <citation type="submission" date="2010-02" db="EMBL/GenBank/DDBJ databases">
        <title>Sequencing and annotation of the Blastocystis hominis genome.</title>
        <authorList>
            <person name="Wincker P."/>
        </authorList>
    </citation>
    <scope>NUCLEOTIDE SEQUENCE</scope>
    <source>
        <strain evidence="11">Singapore isolate B</strain>
    </source>
</reference>
<dbReference type="InterPro" id="IPR020784">
    <property type="entry name" value="Ribosomal_uL11_N"/>
</dbReference>
<dbReference type="HAMAP" id="MF_00736">
    <property type="entry name" value="Ribosomal_uL11"/>
    <property type="match status" value="1"/>
</dbReference>
<dbReference type="InterPro" id="IPR036796">
    <property type="entry name" value="Ribosomal_uL11_N_sf"/>
</dbReference>
<evidence type="ECO:0000256" key="2">
    <source>
        <dbReference type="ARBA" id="ARBA00022481"/>
    </source>
</evidence>
<sequence>MSKPVLTACIRLRIAAQQAKPSAAIGQALGPLGINMKDFCKDVNAATSQYVPGIPVQLTLNAFSDHSYHLETRSPQTSWFIKRCAGVDKCSSEPGHTIVGEITLKQIYEIAKVKQQDPNLKSIPLQSIVSQIINSTKSMGINVVKKRADGKV</sequence>
<dbReference type="Gene3D" id="3.30.1550.10">
    <property type="entry name" value="Ribosomal protein L11/L12, N-terminal domain"/>
    <property type="match status" value="1"/>
</dbReference>
<evidence type="ECO:0000259" key="9">
    <source>
        <dbReference type="Pfam" id="PF00298"/>
    </source>
</evidence>
<keyword evidence="5 8" id="KW-0689">Ribosomal protein</keyword>
<dbReference type="OrthoDB" id="1091498at2759"/>
<dbReference type="GO" id="GO:0005762">
    <property type="term" value="C:mitochondrial large ribosomal subunit"/>
    <property type="evidence" value="ECO:0007669"/>
    <property type="project" value="TreeGrafter"/>
</dbReference>
<dbReference type="InParanoid" id="D8M1E8"/>
<dbReference type="InterPro" id="IPR000911">
    <property type="entry name" value="Ribosomal_uL11"/>
</dbReference>
<dbReference type="FunCoup" id="D8M1E8">
    <property type="interactions" value="405"/>
</dbReference>
<evidence type="ECO:0000256" key="7">
    <source>
        <dbReference type="ARBA" id="ARBA00040104"/>
    </source>
</evidence>
<dbReference type="GO" id="GO:0006412">
    <property type="term" value="P:translation"/>
    <property type="evidence" value="ECO:0007669"/>
    <property type="project" value="InterPro"/>
</dbReference>
<keyword evidence="4" id="KW-0694">RNA-binding</keyword>
<dbReference type="OMA" id="CKQFNAK"/>
<dbReference type="PANTHER" id="PTHR11661:SF1">
    <property type="entry name" value="LARGE RIBOSOMAL SUBUNIT PROTEIN UL11M"/>
    <property type="match status" value="1"/>
</dbReference>
<dbReference type="SUPFAM" id="SSF46906">
    <property type="entry name" value="Ribosomal protein L11, C-terminal domain"/>
    <property type="match status" value="1"/>
</dbReference>
<dbReference type="Gene3D" id="1.10.10.250">
    <property type="entry name" value="Ribosomal protein L11, C-terminal domain"/>
    <property type="match status" value="1"/>
</dbReference>
<dbReference type="GO" id="GO:0070180">
    <property type="term" value="F:large ribosomal subunit rRNA binding"/>
    <property type="evidence" value="ECO:0007669"/>
    <property type="project" value="TreeGrafter"/>
</dbReference>
<dbReference type="EMBL" id="FN668645">
    <property type="protein sequence ID" value="CBK21887.2"/>
    <property type="molecule type" value="Genomic_DNA"/>
</dbReference>
<evidence type="ECO:0000256" key="8">
    <source>
        <dbReference type="RuleBase" id="RU003978"/>
    </source>
</evidence>
<dbReference type="PANTHER" id="PTHR11661">
    <property type="entry name" value="60S RIBOSOMAL PROTEIN L12"/>
    <property type="match status" value="1"/>
</dbReference>
<evidence type="ECO:0000256" key="4">
    <source>
        <dbReference type="ARBA" id="ARBA00022884"/>
    </source>
</evidence>
<dbReference type="FunFam" id="3.30.1550.10:FF:000006">
    <property type="entry name" value="50S ribosomal protein L11"/>
    <property type="match status" value="1"/>
</dbReference>
<dbReference type="AlphaFoldDB" id="D8M1E8"/>
<protein>
    <recommendedName>
        <fullName evidence="7">Large ribosomal subunit protein uL11m</fullName>
    </recommendedName>
</protein>
<dbReference type="SUPFAM" id="SSF54747">
    <property type="entry name" value="Ribosomal L11/L12e N-terminal domain"/>
    <property type="match status" value="1"/>
</dbReference>
<dbReference type="FunFam" id="1.10.10.250:FF:000003">
    <property type="entry name" value="Mitochondrial ribosomal protein L11"/>
    <property type="match status" value="1"/>
</dbReference>
<keyword evidence="12" id="KW-1185">Reference proteome</keyword>
<dbReference type="Pfam" id="PF03946">
    <property type="entry name" value="Ribosomal_L11_N"/>
    <property type="match status" value="1"/>
</dbReference>
<evidence type="ECO:0000256" key="1">
    <source>
        <dbReference type="ARBA" id="ARBA00010537"/>
    </source>
</evidence>
<feature type="domain" description="Large ribosomal subunit protein uL11 N-terminal" evidence="10">
    <location>
        <begin position="10"/>
        <end position="68"/>
    </location>
</feature>
<feature type="domain" description="Large ribosomal subunit protein uL11 C-terminal" evidence="9">
    <location>
        <begin position="74"/>
        <end position="143"/>
    </location>
</feature>